<organism evidence="1 2">
    <name type="scientific">Cereibacter changlensis</name>
    <dbReference type="NCBI Taxonomy" id="402884"/>
    <lineage>
        <taxon>Bacteria</taxon>
        <taxon>Pseudomonadati</taxon>
        <taxon>Pseudomonadota</taxon>
        <taxon>Alphaproteobacteria</taxon>
        <taxon>Rhodobacterales</taxon>
        <taxon>Paracoccaceae</taxon>
        <taxon>Cereibacter</taxon>
    </lineage>
</organism>
<dbReference type="EMBL" id="SWAU01000124">
    <property type="protein sequence ID" value="TKA96081.1"/>
    <property type="molecule type" value="Genomic_DNA"/>
</dbReference>
<name>A0A4U0Z173_9RHOB</name>
<dbReference type="RefSeq" id="WP_136793040.1">
    <property type="nucleotide sequence ID" value="NZ_SWAU01000124.1"/>
</dbReference>
<comment type="caution">
    <text evidence="1">The sequence shown here is derived from an EMBL/GenBank/DDBJ whole genome shotgun (WGS) entry which is preliminary data.</text>
</comment>
<protein>
    <submittedName>
        <fullName evidence="1">Uncharacterized protein</fullName>
    </submittedName>
</protein>
<evidence type="ECO:0000313" key="2">
    <source>
        <dbReference type="Proteomes" id="UP000306340"/>
    </source>
</evidence>
<gene>
    <name evidence="1" type="ORF">FAZ78_13375</name>
</gene>
<dbReference type="Proteomes" id="UP000306340">
    <property type="component" value="Unassembled WGS sequence"/>
</dbReference>
<accession>A0A4U0Z173</accession>
<dbReference type="AlphaFoldDB" id="A0A4U0Z173"/>
<sequence length="87" mass="9691">MTADIPCCPPFRFKQTPVLIPGDGFDPSSSGCLEARRAPSRRAGSLYAMNLALPVFDFRDSVLLKESDRKIEDRQNAEIRKNHARAA</sequence>
<evidence type="ECO:0000313" key="1">
    <source>
        <dbReference type="EMBL" id="TKA96081.1"/>
    </source>
</evidence>
<proteinExistence type="predicted"/>
<reference evidence="1 2" key="1">
    <citation type="submission" date="2019-04" db="EMBL/GenBank/DDBJ databases">
        <title>Crypto-aerobic microbial life in anoxic (sulfidic) marine sediments.</title>
        <authorList>
            <person name="Bhattacharya S."/>
            <person name="Roy C."/>
            <person name="Mondal N."/>
            <person name="Sarkar J."/>
            <person name="Mandal S."/>
            <person name="Rameez M.J."/>
            <person name="Ghosh W."/>
        </authorList>
    </citation>
    <scope>NUCLEOTIDE SEQUENCE [LARGE SCALE GENOMIC DNA]</scope>
    <source>
        <strain evidence="1 2">SBBC</strain>
    </source>
</reference>